<name>A0ABS2BIC0_9NEIS</name>
<feature type="domain" description="Spore coat protein U/FanG" evidence="2">
    <location>
        <begin position="22"/>
        <end position="101"/>
    </location>
</feature>
<protein>
    <submittedName>
        <fullName evidence="3">Spore coat protein U domain-containing protein</fullName>
    </submittedName>
</protein>
<evidence type="ECO:0000313" key="3">
    <source>
        <dbReference type="EMBL" id="MBM3115344.1"/>
    </source>
</evidence>
<evidence type="ECO:0000256" key="1">
    <source>
        <dbReference type="SAM" id="SignalP"/>
    </source>
</evidence>
<evidence type="ECO:0000313" key="4">
    <source>
        <dbReference type="Proteomes" id="UP000809431"/>
    </source>
</evidence>
<keyword evidence="3" id="KW-0167">Capsid protein</keyword>
<sequence length="147" mass="15348">MMRIWLCLALLLVGPARADTRGMPVTASVPGSCKFSNADDVVLDFGTLVPGQGVRQVSQPVAFTCSTGTQYTVTMDLGRYPDGQQRRMRGDSGGYIPYALSAAPTSGSGQGELTPISLVLTASVEAAAYVDSPIGSYNDNVVLTVSP</sequence>
<evidence type="ECO:0000259" key="2">
    <source>
        <dbReference type="Pfam" id="PF05229"/>
    </source>
</evidence>
<dbReference type="Pfam" id="PF05229">
    <property type="entry name" value="SCPU"/>
    <property type="match status" value="1"/>
</dbReference>
<proteinExistence type="predicted"/>
<feature type="signal peptide" evidence="1">
    <location>
        <begin position="1"/>
        <end position="18"/>
    </location>
</feature>
<keyword evidence="3" id="KW-0946">Virion</keyword>
<feature type="chain" id="PRO_5045322987" evidence="1">
    <location>
        <begin position="19"/>
        <end position="147"/>
    </location>
</feature>
<dbReference type="RefSeq" id="WP_203537015.1">
    <property type="nucleotide sequence ID" value="NZ_JAESND010000002.1"/>
</dbReference>
<dbReference type="EMBL" id="JAESND010000002">
    <property type="protein sequence ID" value="MBM3115344.1"/>
    <property type="molecule type" value="Genomic_DNA"/>
</dbReference>
<organism evidence="3 4">
    <name type="scientific">Jeongeupia naejangsanensis</name>
    <dbReference type="NCBI Taxonomy" id="613195"/>
    <lineage>
        <taxon>Bacteria</taxon>
        <taxon>Pseudomonadati</taxon>
        <taxon>Pseudomonadota</taxon>
        <taxon>Betaproteobacteria</taxon>
        <taxon>Neisseriales</taxon>
        <taxon>Chitinibacteraceae</taxon>
        <taxon>Jeongeupia</taxon>
    </lineage>
</organism>
<comment type="caution">
    <text evidence="3">The sequence shown here is derived from an EMBL/GenBank/DDBJ whole genome shotgun (WGS) entry which is preliminary data.</text>
</comment>
<accession>A0ABS2BIC0</accession>
<keyword evidence="1" id="KW-0732">Signal</keyword>
<keyword evidence="4" id="KW-1185">Reference proteome</keyword>
<dbReference type="InterPro" id="IPR007893">
    <property type="entry name" value="Spore_coat_U/FanG"/>
</dbReference>
<reference evidence="3 4" key="1">
    <citation type="submission" date="2021-01" db="EMBL/GenBank/DDBJ databases">
        <title>Draft Genome Sequence and Polyhydroxyalkanoate Biosynthetic Potential of Jeongeupia naejangsanensis Type Strain DSM 24253.</title>
        <authorList>
            <person name="Turrini P."/>
            <person name="Artuso I."/>
            <person name="Lugli G.A."/>
            <person name="Frangipani E."/>
            <person name="Ventura M."/>
            <person name="Visca P."/>
        </authorList>
    </citation>
    <scope>NUCLEOTIDE SEQUENCE [LARGE SCALE GENOMIC DNA]</scope>
    <source>
        <strain evidence="3 4">DSM 24253</strain>
    </source>
</reference>
<gene>
    <name evidence="3" type="ORF">JMJ54_05850</name>
</gene>
<dbReference type="Proteomes" id="UP000809431">
    <property type="component" value="Unassembled WGS sequence"/>
</dbReference>